<dbReference type="Gene3D" id="2.40.170.20">
    <property type="entry name" value="TonB-dependent receptor, beta-barrel domain"/>
    <property type="match status" value="1"/>
</dbReference>
<dbReference type="PROSITE" id="PS52016">
    <property type="entry name" value="TONB_DEPENDENT_REC_3"/>
    <property type="match status" value="1"/>
</dbReference>
<dbReference type="InterPro" id="IPR036942">
    <property type="entry name" value="Beta-barrel_TonB_sf"/>
</dbReference>
<reference evidence="14 15" key="1">
    <citation type="journal article" date="2012" name="Stand. Genomic Sci.">
        <title>Genome sequence of the orange-pigmented seawater bacterium Owenweeksia hongkongensis type strain (UST20020801(T)).</title>
        <authorList>
            <person name="Riedel T."/>
            <person name="Held B."/>
            <person name="Nolan M."/>
            <person name="Lucas S."/>
            <person name="Lapidus A."/>
            <person name="Tice H."/>
            <person name="Del Rio T.G."/>
            <person name="Cheng J.F."/>
            <person name="Han C."/>
            <person name="Tapia R."/>
            <person name="Goodwin L.A."/>
            <person name="Pitluck S."/>
            <person name="Liolios K."/>
            <person name="Mavromatis K."/>
            <person name="Pagani I."/>
            <person name="Ivanova N."/>
            <person name="Mikhailova N."/>
            <person name="Pati A."/>
            <person name="Chen A."/>
            <person name="Palaniappan K."/>
            <person name="Rohde M."/>
            <person name="Tindall B.J."/>
            <person name="Detter J.C."/>
            <person name="Goker M."/>
            <person name="Woyke T."/>
            <person name="Bristow J."/>
            <person name="Eisen J.A."/>
            <person name="Markowitz V."/>
            <person name="Hugenholtz P."/>
            <person name="Klenk H.P."/>
            <person name="Kyrpides N.C."/>
        </authorList>
    </citation>
    <scope>NUCLEOTIDE SEQUENCE</scope>
    <source>
        <strain evidence="15">DSM 17368 / JCM 12287 / NRRL B-23963</strain>
    </source>
</reference>
<dbReference type="HOGENOM" id="CLU_016599_0_0_10"/>
<comment type="similarity">
    <text evidence="10 11">Belongs to the TonB-dependent receptor family.</text>
</comment>
<dbReference type="GO" id="GO:0009279">
    <property type="term" value="C:cell outer membrane"/>
    <property type="evidence" value="ECO:0007669"/>
    <property type="project" value="UniProtKB-SubCell"/>
</dbReference>
<evidence type="ECO:0000256" key="6">
    <source>
        <dbReference type="ARBA" id="ARBA00023077"/>
    </source>
</evidence>
<dbReference type="InterPro" id="IPR039426">
    <property type="entry name" value="TonB-dep_rcpt-like"/>
</dbReference>
<name>G8R1I7_OWEHD</name>
<evidence type="ECO:0000259" key="12">
    <source>
        <dbReference type="Pfam" id="PF00593"/>
    </source>
</evidence>
<dbReference type="PATRIC" id="fig|926562.3.peg.725"/>
<evidence type="ECO:0000256" key="1">
    <source>
        <dbReference type="ARBA" id="ARBA00004571"/>
    </source>
</evidence>
<dbReference type="Pfam" id="PF00593">
    <property type="entry name" value="TonB_dep_Rec_b-barrel"/>
    <property type="match status" value="1"/>
</dbReference>
<keyword evidence="8 14" id="KW-0675">Receptor</keyword>
<evidence type="ECO:0000256" key="8">
    <source>
        <dbReference type="ARBA" id="ARBA00023170"/>
    </source>
</evidence>
<dbReference type="Gene3D" id="2.170.130.10">
    <property type="entry name" value="TonB-dependent receptor, plug domain"/>
    <property type="match status" value="1"/>
</dbReference>
<feature type="domain" description="TonB-dependent receptor plug" evidence="13">
    <location>
        <begin position="159"/>
        <end position="235"/>
    </location>
</feature>
<dbReference type="PANTHER" id="PTHR30069:SF29">
    <property type="entry name" value="HEMOGLOBIN AND HEMOGLOBIN-HAPTOGLOBIN-BINDING PROTEIN 1-RELATED"/>
    <property type="match status" value="1"/>
</dbReference>
<dbReference type="Pfam" id="PF07715">
    <property type="entry name" value="Plug"/>
    <property type="match status" value="1"/>
</dbReference>
<dbReference type="Pfam" id="PF13715">
    <property type="entry name" value="CarbopepD_reg_2"/>
    <property type="match status" value="1"/>
</dbReference>
<keyword evidence="2 10" id="KW-0813">Transport</keyword>
<proteinExistence type="inferred from homology"/>
<dbReference type="InterPro" id="IPR037066">
    <property type="entry name" value="Plug_dom_sf"/>
</dbReference>
<dbReference type="Proteomes" id="UP000005631">
    <property type="component" value="Chromosome"/>
</dbReference>
<protein>
    <submittedName>
        <fullName evidence="14">Outer membrane receptor for ferrienterochelin and colicins</fullName>
    </submittedName>
</protein>
<evidence type="ECO:0000313" key="14">
    <source>
        <dbReference type="EMBL" id="AEV31726.1"/>
    </source>
</evidence>
<dbReference type="PANTHER" id="PTHR30069">
    <property type="entry name" value="TONB-DEPENDENT OUTER MEMBRANE RECEPTOR"/>
    <property type="match status" value="1"/>
</dbReference>
<keyword evidence="15" id="KW-1185">Reference proteome</keyword>
<dbReference type="Gene3D" id="2.60.40.1120">
    <property type="entry name" value="Carboxypeptidase-like, regulatory domain"/>
    <property type="match status" value="1"/>
</dbReference>
<evidence type="ECO:0000313" key="15">
    <source>
        <dbReference type="Proteomes" id="UP000005631"/>
    </source>
</evidence>
<evidence type="ECO:0000256" key="2">
    <source>
        <dbReference type="ARBA" id="ARBA00022448"/>
    </source>
</evidence>
<keyword evidence="4 10" id="KW-0812">Transmembrane</keyword>
<keyword evidence="7 10" id="KW-0472">Membrane</keyword>
<dbReference type="GO" id="GO:0015344">
    <property type="term" value="F:siderophore uptake transmembrane transporter activity"/>
    <property type="evidence" value="ECO:0007669"/>
    <property type="project" value="TreeGrafter"/>
</dbReference>
<organism evidence="14 15">
    <name type="scientific">Owenweeksia hongkongensis (strain DSM 17368 / CIP 108786 / JCM 12287 / NRRL B-23963 / UST20020801)</name>
    <dbReference type="NCBI Taxonomy" id="926562"/>
    <lineage>
        <taxon>Bacteria</taxon>
        <taxon>Pseudomonadati</taxon>
        <taxon>Bacteroidota</taxon>
        <taxon>Flavobacteriia</taxon>
        <taxon>Flavobacteriales</taxon>
        <taxon>Owenweeksiaceae</taxon>
        <taxon>Owenweeksia</taxon>
    </lineage>
</organism>
<dbReference type="EMBL" id="CP003156">
    <property type="protein sequence ID" value="AEV31726.1"/>
    <property type="molecule type" value="Genomic_DNA"/>
</dbReference>
<keyword evidence="9 10" id="KW-0998">Cell outer membrane</keyword>
<dbReference type="eggNOG" id="COG4771">
    <property type="taxonomic scope" value="Bacteria"/>
</dbReference>
<evidence type="ECO:0000256" key="5">
    <source>
        <dbReference type="ARBA" id="ARBA00022729"/>
    </source>
</evidence>
<dbReference type="AlphaFoldDB" id="G8R1I7"/>
<comment type="subcellular location">
    <subcellularLocation>
        <location evidence="1 10">Cell outer membrane</location>
        <topology evidence="1 10">Multi-pass membrane protein</topology>
    </subcellularLocation>
</comment>
<accession>G8R1I7</accession>
<feature type="domain" description="TonB-dependent receptor-like beta-barrel" evidence="12">
    <location>
        <begin position="325"/>
        <end position="747"/>
    </location>
</feature>
<keyword evidence="3 10" id="KW-1134">Transmembrane beta strand</keyword>
<dbReference type="InterPro" id="IPR012910">
    <property type="entry name" value="Plug_dom"/>
</dbReference>
<dbReference type="STRING" id="926562.Oweho_0712"/>
<evidence type="ECO:0000256" key="7">
    <source>
        <dbReference type="ARBA" id="ARBA00023136"/>
    </source>
</evidence>
<evidence type="ECO:0000256" key="4">
    <source>
        <dbReference type="ARBA" id="ARBA00022692"/>
    </source>
</evidence>
<dbReference type="KEGG" id="oho:Oweho_0712"/>
<evidence type="ECO:0000256" key="10">
    <source>
        <dbReference type="PROSITE-ProRule" id="PRU01360"/>
    </source>
</evidence>
<evidence type="ECO:0000256" key="9">
    <source>
        <dbReference type="ARBA" id="ARBA00023237"/>
    </source>
</evidence>
<sequence length="787" mass="89191">MVKWFATPWLCFCQEFISMKSHLSLLVISLQFFAFAQKQQSISGYIYDANTNKPLAGVNVQLQNTPYGTGSTSSGFYSIDVTRGTYTLIATHVGYISQSQNVIVSTGSVQVDFRLSAVSPELDEIEIVADKKTEIAPSSNFVKLSSREIEHIPTLLGEVDIIRAIQLLPGVQSGTEGSTGFHVRGGSPDQNLILLDGVPIYNASHLFGFFSTFNSDVIENVELTKGGFPARYGGRLSSVLNIDLKEGDLNEFHGKGTISLIAPKLTLEGPIVKGKTSFLISGRRTIYDLAVAPFYKKNDRVNYFFGDANLKLKHVFSPKDKVVLSYFNSQDKFRYNYDDGSQYAMESGLKWRNHTVASKWQHIFDDELSSSLMGQYNNYRLNTYSEDDYYGDIFSLDYMSLIEDIGLRYDLLYKPTSKHTVRAGMGYTYHNFKPGAVQLYQSNSQSINTDNQNLSAPIYSNDILAYAEDQWEAFSRLTINAGVHYGFYQVDDTTYNSLQPRISITYNATDSWLFSASYSEMTQFLHLLSNSGTGMPTDLWVSATGNISPQTAKQWTIGTTKYLNQKTWKLTAELYYKAMQNLIEYKEGASYISQADWQTMVETDGAGEAYGLETLLRKNKGKTTGWIAYTLAKTTRTFSNLNQGKTFPYRYDRRHNFSLVLNHKFNEQIDVSATWVYQSGIAFTGPVSRYEIPQNGIGDFDPSFTTLENLGDRNDLRYPAYHRLDVGINFTKKKKWGERIWNISIYNAYNRNNPFYIDLKETKPDKLEVIQVSLFPILPSVSYRFTF</sequence>
<dbReference type="SUPFAM" id="SSF49464">
    <property type="entry name" value="Carboxypeptidase regulatory domain-like"/>
    <property type="match status" value="1"/>
</dbReference>
<evidence type="ECO:0000256" key="3">
    <source>
        <dbReference type="ARBA" id="ARBA00022452"/>
    </source>
</evidence>
<gene>
    <name evidence="14" type="ordered locus">Oweho_0712</name>
</gene>
<evidence type="ECO:0000259" key="13">
    <source>
        <dbReference type="Pfam" id="PF07715"/>
    </source>
</evidence>
<dbReference type="GO" id="GO:0044718">
    <property type="term" value="P:siderophore transmembrane transport"/>
    <property type="evidence" value="ECO:0007669"/>
    <property type="project" value="TreeGrafter"/>
</dbReference>
<dbReference type="SUPFAM" id="SSF56935">
    <property type="entry name" value="Porins"/>
    <property type="match status" value="1"/>
</dbReference>
<dbReference type="InterPro" id="IPR008969">
    <property type="entry name" value="CarboxyPept-like_regulatory"/>
</dbReference>
<dbReference type="InterPro" id="IPR000531">
    <property type="entry name" value="Beta-barrel_TonB"/>
</dbReference>
<evidence type="ECO:0000256" key="11">
    <source>
        <dbReference type="RuleBase" id="RU003357"/>
    </source>
</evidence>
<keyword evidence="5" id="KW-0732">Signal</keyword>
<keyword evidence="6 11" id="KW-0798">TonB box</keyword>